<dbReference type="GO" id="GO:0047631">
    <property type="term" value="F:ADP-ribose diphosphatase activity"/>
    <property type="evidence" value="ECO:0007669"/>
    <property type="project" value="UniProtKB-EC"/>
</dbReference>
<dbReference type="EC" id="3.6.1.18" evidence="1"/>
<gene>
    <name evidence="1" type="ORF">D0Y65_023823</name>
</gene>
<accession>A0A445IZM6</accession>
<evidence type="ECO:0000313" key="1">
    <source>
        <dbReference type="EMBL" id="RZB91584.1"/>
    </source>
</evidence>
<reference evidence="1 2" key="1">
    <citation type="submission" date="2018-09" db="EMBL/GenBank/DDBJ databases">
        <title>A high-quality reference genome of wild soybean provides a powerful tool to mine soybean genomes.</title>
        <authorList>
            <person name="Xie M."/>
            <person name="Chung C.Y.L."/>
            <person name="Li M.-W."/>
            <person name="Wong F.-L."/>
            <person name="Chan T.-F."/>
            <person name="Lam H.-M."/>
        </authorList>
    </citation>
    <scope>NUCLEOTIDE SEQUENCE [LARGE SCALE GENOMIC DNA]</scope>
    <source>
        <strain evidence="2">cv. W05</strain>
        <tissue evidence="1">Hypocotyl of etiolated seedlings</tissue>
    </source>
</reference>
<dbReference type="SUPFAM" id="SSF46565">
    <property type="entry name" value="Chaperone J-domain"/>
    <property type="match status" value="1"/>
</dbReference>
<dbReference type="GO" id="GO:0047884">
    <property type="term" value="F:FAD diphosphatase activity"/>
    <property type="evidence" value="ECO:0007669"/>
    <property type="project" value="UniProtKB-EC"/>
</dbReference>
<keyword evidence="2" id="KW-1185">Reference proteome</keyword>
<keyword evidence="1" id="KW-0378">Hydrolase</keyword>
<dbReference type="InterPro" id="IPR036869">
    <property type="entry name" value="J_dom_sf"/>
</dbReference>
<proteinExistence type="predicted"/>
<dbReference type="Gene3D" id="1.10.287.110">
    <property type="entry name" value="DnaJ domain"/>
    <property type="match status" value="1"/>
</dbReference>
<organism evidence="1 2">
    <name type="scientific">Glycine soja</name>
    <name type="common">Wild soybean</name>
    <dbReference type="NCBI Taxonomy" id="3848"/>
    <lineage>
        <taxon>Eukaryota</taxon>
        <taxon>Viridiplantae</taxon>
        <taxon>Streptophyta</taxon>
        <taxon>Embryophyta</taxon>
        <taxon>Tracheophyta</taxon>
        <taxon>Spermatophyta</taxon>
        <taxon>Magnoliopsida</taxon>
        <taxon>eudicotyledons</taxon>
        <taxon>Gunneridae</taxon>
        <taxon>Pentapetalae</taxon>
        <taxon>rosids</taxon>
        <taxon>fabids</taxon>
        <taxon>Fabales</taxon>
        <taxon>Fabaceae</taxon>
        <taxon>Papilionoideae</taxon>
        <taxon>50 kb inversion clade</taxon>
        <taxon>NPAAA clade</taxon>
        <taxon>indigoferoid/millettioid clade</taxon>
        <taxon>Phaseoleae</taxon>
        <taxon>Glycine</taxon>
        <taxon>Glycine subgen. Soja</taxon>
    </lineage>
</organism>
<dbReference type="PANTHER" id="PTHR45376">
    <property type="entry name" value="CHAPERONE DNAJ-DOMAIN SUPERFAMILY PROTEIN-RELATED"/>
    <property type="match status" value="1"/>
</dbReference>
<dbReference type="EMBL" id="QZWG01000009">
    <property type="protein sequence ID" value="RZB91584.1"/>
    <property type="molecule type" value="Genomic_DNA"/>
</dbReference>
<sequence length="218" mass="25567">MLPLNFFPLPTFNVDDNDLNQKPEEQQQLQSKHRRKTLPEKKQGNHEFCKDDFDVETVFWSVFGGNRSYYWSFINEENPQWRSGGFSNHEKSWNWRRRSENEYNGTSTEPESDCSHSDLISDRLALGLGASGPLKLEDVKNVQVLLQFLFNVILNYFLSSFSLPLQCDIVQFYETRYRICALKWHPDRHHGSFKVIAEEKLKHCSAAYRPLSDKLALD</sequence>
<dbReference type="PANTHER" id="PTHR45376:SF1">
    <property type="entry name" value="CHAPERONE DNAJ-DOMAIN SUPERFAMILY PROTEIN-RELATED"/>
    <property type="match status" value="1"/>
</dbReference>
<dbReference type="EC" id="3.6.1.13" evidence="1"/>
<dbReference type="Proteomes" id="UP000289340">
    <property type="component" value="Chromosome 9"/>
</dbReference>
<name>A0A445IZM6_GLYSO</name>
<comment type="caution">
    <text evidence="1">The sequence shown here is derived from an EMBL/GenBank/DDBJ whole genome shotgun (WGS) entry which is preliminary data.</text>
</comment>
<dbReference type="AlphaFoldDB" id="A0A445IZM6"/>
<protein>
    <submittedName>
        <fullName evidence="1">Nudix hydrolase 23, chloroplastic isoform H</fullName>
        <ecNumber evidence="1">3.6.1.13</ecNumber>
        <ecNumber evidence="1">3.6.1.18</ecNumber>
    </submittedName>
</protein>
<evidence type="ECO:0000313" key="2">
    <source>
        <dbReference type="Proteomes" id="UP000289340"/>
    </source>
</evidence>